<dbReference type="Proteomes" id="UP000799536">
    <property type="component" value="Unassembled WGS sequence"/>
</dbReference>
<evidence type="ECO:0000313" key="4">
    <source>
        <dbReference type="Proteomes" id="UP000799536"/>
    </source>
</evidence>
<dbReference type="PROSITE" id="PS50097">
    <property type="entry name" value="BTB"/>
    <property type="match status" value="1"/>
</dbReference>
<feature type="compositionally biased region" description="Acidic residues" evidence="1">
    <location>
        <begin position="392"/>
        <end position="408"/>
    </location>
</feature>
<feature type="compositionally biased region" description="Acidic residues" evidence="1">
    <location>
        <begin position="155"/>
        <end position="176"/>
    </location>
</feature>
<keyword evidence="4" id="KW-1185">Reference proteome</keyword>
<feature type="region of interest" description="Disordered" evidence="1">
    <location>
        <begin position="378"/>
        <end position="408"/>
    </location>
</feature>
<dbReference type="EMBL" id="ML994003">
    <property type="protein sequence ID" value="KAF2200827.1"/>
    <property type="molecule type" value="Genomic_DNA"/>
</dbReference>
<dbReference type="AlphaFoldDB" id="A0A9P4MSB6"/>
<feature type="region of interest" description="Disordered" evidence="1">
    <location>
        <begin position="143"/>
        <end position="211"/>
    </location>
</feature>
<feature type="domain" description="BTB" evidence="2">
    <location>
        <begin position="36"/>
        <end position="107"/>
    </location>
</feature>
<dbReference type="OrthoDB" id="194443at2759"/>
<evidence type="ECO:0000259" key="2">
    <source>
        <dbReference type="PROSITE" id="PS50097"/>
    </source>
</evidence>
<dbReference type="InterPro" id="IPR000210">
    <property type="entry name" value="BTB/POZ_dom"/>
</dbReference>
<dbReference type="CDD" id="cd18186">
    <property type="entry name" value="BTB_POZ_ZBTB_KLHL-like"/>
    <property type="match status" value="1"/>
</dbReference>
<dbReference type="Pfam" id="PF00651">
    <property type="entry name" value="BTB"/>
    <property type="match status" value="1"/>
</dbReference>
<dbReference type="PANTHER" id="PTHR47843">
    <property type="entry name" value="BTB DOMAIN-CONTAINING PROTEIN-RELATED"/>
    <property type="match status" value="1"/>
</dbReference>
<name>A0A9P4MSB6_9PLEO</name>
<reference evidence="3" key="1">
    <citation type="journal article" date="2020" name="Stud. Mycol.">
        <title>101 Dothideomycetes genomes: a test case for predicting lifestyles and emergence of pathogens.</title>
        <authorList>
            <person name="Haridas S."/>
            <person name="Albert R."/>
            <person name="Binder M."/>
            <person name="Bloem J."/>
            <person name="Labutti K."/>
            <person name="Salamov A."/>
            <person name="Andreopoulos B."/>
            <person name="Baker S."/>
            <person name="Barry K."/>
            <person name="Bills G."/>
            <person name="Bluhm B."/>
            <person name="Cannon C."/>
            <person name="Castanera R."/>
            <person name="Culley D."/>
            <person name="Daum C."/>
            <person name="Ezra D."/>
            <person name="Gonzalez J."/>
            <person name="Henrissat B."/>
            <person name="Kuo A."/>
            <person name="Liang C."/>
            <person name="Lipzen A."/>
            <person name="Lutzoni F."/>
            <person name="Magnuson J."/>
            <person name="Mondo S."/>
            <person name="Nolan M."/>
            <person name="Ohm R."/>
            <person name="Pangilinan J."/>
            <person name="Park H.-J."/>
            <person name="Ramirez L."/>
            <person name="Alfaro M."/>
            <person name="Sun H."/>
            <person name="Tritt A."/>
            <person name="Yoshinaga Y."/>
            <person name="Zwiers L.-H."/>
            <person name="Turgeon B."/>
            <person name="Goodwin S."/>
            <person name="Spatafora J."/>
            <person name="Crous P."/>
            <person name="Grigoriev I."/>
        </authorList>
    </citation>
    <scope>NUCLEOTIDE SEQUENCE</scope>
    <source>
        <strain evidence="3">ATCC 74209</strain>
    </source>
</reference>
<comment type="caution">
    <text evidence="3">The sequence shown here is derived from an EMBL/GenBank/DDBJ whole genome shotgun (WGS) entry which is preliminary data.</text>
</comment>
<gene>
    <name evidence="3" type="ORF">GQ43DRAFT_481231</name>
</gene>
<evidence type="ECO:0000256" key="1">
    <source>
        <dbReference type="SAM" id="MobiDB-lite"/>
    </source>
</evidence>
<sequence length="408" mass="46169">MEIRGIQKTLAIPPKMVGKRKRTGAKGPPPKISKLADSIVTITVGPSKKSFLIHQNLLTYHSDYFRGCFSGSFSEAQSRTLNLPDVSVPVFETFVDWLYSGTLGLADFEFRPLDNEELYWCEERGLGADRAWKVPQGELVRGKVEDVAVPPDRADDGEDNEDDSSESSCSSDDESSTEIGESLPTVFSLSRPRENDSDSDDSDSDPDHSSCGCLDYVDEDHRLTDRLIETYIFADAHDVPQLRRVAMDALFHHVMMESASTPSYKTIARAFPRLPGSSPMARFLVDVESRLGYIGHCDDPSELEQVLGHKSQGHLWDDDPRALRRREREVKKRECLPFEFVVAVMVRHAHIMGLLRDGSRNLEYTLHACDYHTHTDVEERDGCETLEREVSWDDGDEDEYDEDEDDEE</sequence>
<dbReference type="Gene3D" id="3.30.710.10">
    <property type="entry name" value="Potassium Channel Kv1.1, Chain A"/>
    <property type="match status" value="1"/>
</dbReference>
<dbReference type="PANTHER" id="PTHR47843:SF2">
    <property type="entry name" value="BTB DOMAIN-CONTAINING PROTEIN"/>
    <property type="match status" value="1"/>
</dbReference>
<feature type="compositionally biased region" description="Basic and acidic residues" evidence="1">
    <location>
        <begin position="378"/>
        <end position="391"/>
    </location>
</feature>
<evidence type="ECO:0000313" key="3">
    <source>
        <dbReference type="EMBL" id="KAF2200827.1"/>
    </source>
</evidence>
<dbReference type="InterPro" id="IPR011333">
    <property type="entry name" value="SKP1/BTB/POZ_sf"/>
</dbReference>
<proteinExistence type="predicted"/>
<dbReference type="SMART" id="SM00225">
    <property type="entry name" value="BTB"/>
    <property type="match status" value="1"/>
</dbReference>
<accession>A0A9P4MSB6</accession>
<dbReference type="SUPFAM" id="SSF54695">
    <property type="entry name" value="POZ domain"/>
    <property type="match status" value="1"/>
</dbReference>
<organism evidence="3 4">
    <name type="scientific">Delitschia confertaspora ATCC 74209</name>
    <dbReference type="NCBI Taxonomy" id="1513339"/>
    <lineage>
        <taxon>Eukaryota</taxon>
        <taxon>Fungi</taxon>
        <taxon>Dikarya</taxon>
        <taxon>Ascomycota</taxon>
        <taxon>Pezizomycotina</taxon>
        <taxon>Dothideomycetes</taxon>
        <taxon>Pleosporomycetidae</taxon>
        <taxon>Pleosporales</taxon>
        <taxon>Delitschiaceae</taxon>
        <taxon>Delitschia</taxon>
    </lineage>
</organism>
<protein>
    <recommendedName>
        <fullName evidence="2">BTB domain-containing protein</fullName>
    </recommendedName>
</protein>